<dbReference type="InterPro" id="IPR003593">
    <property type="entry name" value="AAA+_ATPase"/>
</dbReference>
<organism evidence="5 6">
    <name type="scientific">Nocardioides hwasunensis</name>
    <dbReference type="NCBI Taxonomy" id="397258"/>
    <lineage>
        <taxon>Bacteria</taxon>
        <taxon>Bacillati</taxon>
        <taxon>Actinomycetota</taxon>
        <taxon>Actinomycetes</taxon>
        <taxon>Propionibacteriales</taxon>
        <taxon>Nocardioidaceae</taxon>
        <taxon>Nocardioides</taxon>
    </lineage>
</organism>
<evidence type="ECO:0000313" key="5">
    <source>
        <dbReference type="EMBL" id="MBD3916455.1"/>
    </source>
</evidence>
<proteinExistence type="predicted"/>
<dbReference type="GO" id="GO:0005524">
    <property type="term" value="F:ATP binding"/>
    <property type="evidence" value="ECO:0007669"/>
    <property type="project" value="UniProtKB-KW"/>
</dbReference>
<dbReference type="PANTHER" id="PTHR42781:SF4">
    <property type="entry name" value="SPERMIDINE_PUTRESCINE IMPORT ATP-BINDING PROTEIN POTA"/>
    <property type="match status" value="1"/>
</dbReference>
<dbReference type="InterPro" id="IPR017871">
    <property type="entry name" value="ABC_transporter-like_CS"/>
</dbReference>
<evidence type="ECO:0000313" key="6">
    <source>
        <dbReference type="Proteomes" id="UP000649289"/>
    </source>
</evidence>
<dbReference type="InterPro" id="IPR003439">
    <property type="entry name" value="ABC_transporter-like_ATP-bd"/>
</dbReference>
<dbReference type="InterPro" id="IPR027417">
    <property type="entry name" value="P-loop_NTPase"/>
</dbReference>
<dbReference type="SMART" id="SM00382">
    <property type="entry name" value="AAA"/>
    <property type="match status" value="1"/>
</dbReference>
<keyword evidence="1" id="KW-0813">Transport</keyword>
<dbReference type="Pfam" id="PF00005">
    <property type="entry name" value="ABC_tran"/>
    <property type="match status" value="1"/>
</dbReference>
<evidence type="ECO:0000256" key="1">
    <source>
        <dbReference type="ARBA" id="ARBA00022448"/>
    </source>
</evidence>
<evidence type="ECO:0000256" key="2">
    <source>
        <dbReference type="ARBA" id="ARBA00022741"/>
    </source>
</evidence>
<accession>A0ABR8MNS1</accession>
<dbReference type="Proteomes" id="UP000649289">
    <property type="component" value="Unassembled WGS sequence"/>
</dbReference>
<protein>
    <submittedName>
        <fullName evidence="5">ABC transporter ATP-binding protein</fullName>
    </submittedName>
</protein>
<comment type="caution">
    <text evidence="5">The sequence shown here is derived from an EMBL/GenBank/DDBJ whole genome shotgun (WGS) entry which is preliminary data.</text>
</comment>
<dbReference type="EMBL" id="JACXYY010000007">
    <property type="protein sequence ID" value="MBD3916455.1"/>
    <property type="molecule type" value="Genomic_DNA"/>
</dbReference>
<reference evidence="5 6" key="1">
    <citation type="submission" date="2020-09" db="EMBL/GenBank/DDBJ databases">
        <title>novel species in genus Nocardioides.</title>
        <authorList>
            <person name="Zhang G."/>
        </authorList>
    </citation>
    <scope>NUCLEOTIDE SEQUENCE [LARGE SCALE GENOMIC DNA]</scope>
    <source>
        <strain evidence="5 6">19197</strain>
    </source>
</reference>
<keyword evidence="6" id="KW-1185">Reference proteome</keyword>
<feature type="domain" description="ABC transporter" evidence="4">
    <location>
        <begin position="1"/>
        <end position="229"/>
    </location>
</feature>
<evidence type="ECO:0000259" key="4">
    <source>
        <dbReference type="PROSITE" id="PS50893"/>
    </source>
</evidence>
<dbReference type="PANTHER" id="PTHR42781">
    <property type="entry name" value="SPERMIDINE/PUTRESCINE IMPORT ATP-BINDING PROTEIN POTA"/>
    <property type="match status" value="1"/>
</dbReference>
<dbReference type="Gene3D" id="3.40.50.300">
    <property type="entry name" value="P-loop containing nucleotide triphosphate hydrolases"/>
    <property type="match status" value="1"/>
</dbReference>
<keyword evidence="3 5" id="KW-0067">ATP-binding</keyword>
<dbReference type="InterPro" id="IPR050093">
    <property type="entry name" value="ABC_SmlMolc_Importer"/>
</dbReference>
<name>A0ABR8MNS1_9ACTN</name>
<dbReference type="Pfam" id="PF08402">
    <property type="entry name" value="TOBE_2"/>
    <property type="match status" value="1"/>
</dbReference>
<dbReference type="SUPFAM" id="SSF52540">
    <property type="entry name" value="P-loop containing nucleoside triphosphate hydrolases"/>
    <property type="match status" value="1"/>
</dbReference>
<gene>
    <name evidence="5" type="ORF">IEZ25_17695</name>
</gene>
<evidence type="ECO:0000256" key="3">
    <source>
        <dbReference type="ARBA" id="ARBA00022840"/>
    </source>
</evidence>
<dbReference type="PROSITE" id="PS50893">
    <property type="entry name" value="ABC_TRANSPORTER_2"/>
    <property type="match status" value="1"/>
</dbReference>
<dbReference type="InterPro" id="IPR013611">
    <property type="entry name" value="Transp-assoc_OB_typ2"/>
</dbReference>
<dbReference type="PROSITE" id="PS00211">
    <property type="entry name" value="ABC_TRANSPORTER_1"/>
    <property type="match status" value="1"/>
</dbReference>
<sequence>MRGVSKSYGTEVAVAPLDLTVEAGSFVSFLGPSGSGKTTTLKMISGFERPDEGAVLFGDRDITSQPPEQRGVGVVFQNYSLFPHMSVAKNVEFPLRMRGVDRSDRSRRVRAALELVELPHVASRSPHELSGGQQQRVAIARALVFDPALLLMDEPLGALDRRLRETMQLEIKALHERLDVTIIYVTHDQEEALAMSDQIVVFNQGRVEQVGTPQDVYDRPRSLFVADFLGESFSISGQVTGGAFTADGDVPLRLDVADVEEGPARSIWRSGSVSAAPRPGERDSWACVPTTVVASAFAGDHLKLKLRVASGDEGIVSVPPTSSVPIAGDALDIYVDHARAVVVSASGGTA</sequence>
<keyword evidence="2" id="KW-0547">Nucleotide-binding</keyword>